<sequence length="194" mass="22785">MDKQTLRKVYLGKRKTLSTLEYQRRNQLLTTQLISFVRNKHFKNIHIFLPITSQKEPDTFPFIYHLWENHPEINVITSISDLKTPEMQHYRIDKQIVIQPNKWGIPEPRNASLFPIERIDCVLVPMIVGSKTGHRIGYGKGYYDRFLQKCSSSTFFLGISLSPLLEGNIYADKHDQKMNATVTPFQMHPFNKEY</sequence>
<dbReference type="RefSeq" id="WP_188465103.1">
    <property type="nucleotide sequence ID" value="NZ_BAABHU010000010.1"/>
</dbReference>
<dbReference type="PANTHER" id="PTHR23407:SF1">
    <property type="entry name" value="5-FORMYLTETRAHYDROFOLATE CYCLO-LIGASE"/>
    <property type="match status" value="1"/>
</dbReference>
<dbReference type="EMBL" id="BMEC01000010">
    <property type="protein sequence ID" value="GGC43025.1"/>
    <property type="molecule type" value="Genomic_DNA"/>
</dbReference>
<keyword evidence="6" id="KW-1185">Reference proteome</keyword>
<keyword evidence="4" id="KW-0479">Metal-binding</keyword>
<dbReference type="InterPro" id="IPR037171">
    <property type="entry name" value="NagB/RpiA_transferase-like"/>
</dbReference>
<dbReference type="PANTHER" id="PTHR23407">
    <property type="entry name" value="ATPASE INHIBITOR/5-FORMYLTETRAHYDROFOLATE CYCLO-LIGASE"/>
    <property type="match status" value="1"/>
</dbReference>
<comment type="caution">
    <text evidence="5">The sequence shown here is derived from an EMBL/GenBank/DDBJ whole genome shotgun (WGS) entry which is preliminary data.</text>
</comment>
<evidence type="ECO:0000256" key="4">
    <source>
        <dbReference type="RuleBase" id="RU361279"/>
    </source>
</evidence>
<dbReference type="Gene3D" id="3.40.50.10420">
    <property type="entry name" value="NagB/RpiA/CoA transferase-like"/>
    <property type="match status" value="1"/>
</dbReference>
<comment type="similarity">
    <text evidence="1 4">Belongs to the 5-formyltetrahydrofolate cyclo-ligase family.</text>
</comment>
<dbReference type="InterPro" id="IPR024185">
    <property type="entry name" value="FTHF_cligase-like_sf"/>
</dbReference>
<keyword evidence="3 4" id="KW-0067">ATP-binding</keyword>
<keyword evidence="4" id="KW-0460">Magnesium</keyword>
<evidence type="ECO:0000256" key="1">
    <source>
        <dbReference type="ARBA" id="ARBA00010638"/>
    </source>
</evidence>
<organism evidence="5 6">
    <name type="scientific">Marivirga lumbricoides</name>
    <dbReference type="NCBI Taxonomy" id="1046115"/>
    <lineage>
        <taxon>Bacteria</taxon>
        <taxon>Pseudomonadati</taxon>
        <taxon>Bacteroidota</taxon>
        <taxon>Cytophagia</taxon>
        <taxon>Cytophagales</taxon>
        <taxon>Marivirgaceae</taxon>
        <taxon>Marivirga</taxon>
    </lineage>
</organism>
<dbReference type="InterPro" id="IPR002698">
    <property type="entry name" value="FTHF_cligase"/>
</dbReference>
<evidence type="ECO:0000256" key="3">
    <source>
        <dbReference type="ARBA" id="ARBA00022840"/>
    </source>
</evidence>
<name>A0ABQ1MM84_9BACT</name>
<proteinExistence type="inferred from homology"/>
<reference evidence="6" key="1">
    <citation type="journal article" date="2019" name="Int. J. Syst. Evol. Microbiol.">
        <title>The Global Catalogue of Microorganisms (GCM) 10K type strain sequencing project: providing services to taxonomists for standard genome sequencing and annotation.</title>
        <authorList>
            <consortium name="The Broad Institute Genomics Platform"/>
            <consortium name="The Broad Institute Genome Sequencing Center for Infectious Disease"/>
            <person name="Wu L."/>
            <person name="Ma J."/>
        </authorList>
    </citation>
    <scope>NUCLEOTIDE SEQUENCE [LARGE SCALE GENOMIC DNA]</scope>
    <source>
        <strain evidence="6">CGMCC 1.10832</strain>
    </source>
</reference>
<evidence type="ECO:0000256" key="2">
    <source>
        <dbReference type="ARBA" id="ARBA00022741"/>
    </source>
</evidence>
<evidence type="ECO:0000313" key="6">
    <source>
        <dbReference type="Proteomes" id="UP000636010"/>
    </source>
</evidence>
<keyword evidence="2 4" id="KW-0547">Nucleotide-binding</keyword>
<protein>
    <recommendedName>
        <fullName evidence="4">5-formyltetrahydrofolate cyclo-ligase</fullName>
        <ecNumber evidence="4">6.3.3.2</ecNumber>
    </recommendedName>
</protein>
<comment type="catalytic activity">
    <reaction evidence="4">
        <text>(6S)-5-formyl-5,6,7,8-tetrahydrofolate + ATP = (6R)-5,10-methenyltetrahydrofolate + ADP + phosphate</text>
        <dbReference type="Rhea" id="RHEA:10488"/>
        <dbReference type="ChEBI" id="CHEBI:30616"/>
        <dbReference type="ChEBI" id="CHEBI:43474"/>
        <dbReference type="ChEBI" id="CHEBI:57455"/>
        <dbReference type="ChEBI" id="CHEBI:57457"/>
        <dbReference type="ChEBI" id="CHEBI:456216"/>
        <dbReference type="EC" id="6.3.3.2"/>
    </reaction>
</comment>
<dbReference type="SUPFAM" id="SSF100950">
    <property type="entry name" value="NagB/RpiA/CoA transferase-like"/>
    <property type="match status" value="1"/>
</dbReference>
<evidence type="ECO:0000313" key="5">
    <source>
        <dbReference type="EMBL" id="GGC43025.1"/>
    </source>
</evidence>
<dbReference type="Pfam" id="PF01812">
    <property type="entry name" value="5-FTHF_cyc-lig"/>
    <property type="match status" value="1"/>
</dbReference>
<dbReference type="Proteomes" id="UP000636010">
    <property type="component" value="Unassembled WGS sequence"/>
</dbReference>
<comment type="cofactor">
    <cofactor evidence="4">
        <name>Mg(2+)</name>
        <dbReference type="ChEBI" id="CHEBI:18420"/>
    </cofactor>
</comment>
<gene>
    <name evidence="5" type="primary">ygfA</name>
    <name evidence="5" type="ORF">GCM10011506_30800</name>
</gene>
<dbReference type="EC" id="6.3.3.2" evidence="4"/>
<accession>A0ABQ1MM84</accession>
<dbReference type="NCBIfam" id="TIGR02727">
    <property type="entry name" value="MTHFS_bact"/>
    <property type="match status" value="1"/>
</dbReference>
<dbReference type="PIRSF" id="PIRSF006806">
    <property type="entry name" value="FTHF_cligase"/>
    <property type="match status" value="1"/>
</dbReference>